<evidence type="ECO:0000256" key="5">
    <source>
        <dbReference type="ARBA" id="ARBA00023015"/>
    </source>
</evidence>
<comment type="similarity">
    <text evidence="1">Belongs to the FlgM family.</text>
</comment>
<dbReference type="NCBIfam" id="TIGR03824">
    <property type="entry name" value="FlgM_jcvi"/>
    <property type="match status" value="1"/>
</dbReference>
<keyword evidence="5" id="KW-0805">Transcription regulation</keyword>
<keyword evidence="4" id="KW-1005">Bacterial flagellum biogenesis</keyword>
<accession>A0ABT2EVM8</accession>
<feature type="domain" description="Anti-sigma-28 factor FlgM C-terminal" evidence="7">
    <location>
        <begin position="42"/>
        <end position="94"/>
    </location>
</feature>
<dbReference type="RefSeq" id="WP_018195012.1">
    <property type="nucleotide sequence ID" value="NZ_CP130454.1"/>
</dbReference>
<dbReference type="InterPro" id="IPR031316">
    <property type="entry name" value="FlgM_C"/>
</dbReference>
<evidence type="ECO:0000256" key="2">
    <source>
        <dbReference type="ARBA" id="ARBA00017823"/>
    </source>
</evidence>
<evidence type="ECO:0000313" key="8">
    <source>
        <dbReference type="EMBL" id="MCS3920965.1"/>
    </source>
</evidence>
<keyword evidence="8" id="KW-0969">Cilium</keyword>
<evidence type="ECO:0000313" key="9">
    <source>
        <dbReference type="Proteomes" id="UP001204798"/>
    </source>
</evidence>
<keyword evidence="8" id="KW-0282">Flagellum</keyword>
<evidence type="ECO:0000256" key="1">
    <source>
        <dbReference type="ARBA" id="ARBA00005322"/>
    </source>
</evidence>
<evidence type="ECO:0000256" key="6">
    <source>
        <dbReference type="ARBA" id="ARBA00023163"/>
    </source>
</evidence>
<keyword evidence="6" id="KW-0804">Transcription</keyword>
<evidence type="ECO:0000259" key="7">
    <source>
        <dbReference type="Pfam" id="PF04316"/>
    </source>
</evidence>
<evidence type="ECO:0000256" key="3">
    <source>
        <dbReference type="ARBA" id="ARBA00022491"/>
    </source>
</evidence>
<keyword evidence="8" id="KW-0966">Cell projection</keyword>
<keyword evidence="9" id="KW-1185">Reference proteome</keyword>
<proteinExistence type="inferred from homology"/>
<dbReference type="InterPro" id="IPR035890">
    <property type="entry name" value="Anti-sigma-28_factor_FlgM_sf"/>
</dbReference>
<gene>
    <name evidence="8" type="ORF">M2350_003406</name>
</gene>
<dbReference type="EMBL" id="JANUCP010000008">
    <property type="protein sequence ID" value="MCS3920965.1"/>
    <property type="molecule type" value="Genomic_DNA"/>
</dbReference>
<sequence>MRISPETVAKLQALLTERLGKAEASGKAVAPTGELPRYEEPVVLSAELRLILLLHEMVQKMSEVDMERVAEVAKQLQSGDYSPDAKAVAEAILNELGV</sequence>
<protein>
    <recommendedName>
        <fullName evidence="2">Negative regulator of flagellin synthesis</fullName>
    </recommendedName>
</protein>
<reference evidence="8 9" key="1">
    <citation type="submission" date="2022-08" db="EMBL/GenBank/DDBJ databases">
        <title>Bacterial and archaeal communities from various locations to study Microbial Dark Matter (Phase II).</title>
        <authorList>
            <person name="Stepanauskas R."/>
        </authorList>
    </citation>
    <scope>NUCLEOTIDE SEQUENCE [LARGE SCALE GENOMIC DNA]</scope>
    <source>
        <strain evidence="8 9">PD1</strain>
    </source>
</reference>
<evidence type="ECO:0000256" key="4">
    <source>
        <dbReference type="ARBA" id="ARBA00022795"/>
    </source>
</evidence>
<organism evidence="8 9">
    <name type="scientific">Candidatus Fervidibacter sacchari</name>
    <dbReference type="NCBI Taxonomy" id="1448929"/>
    <lineage>
        <taxon>Bacteria</taxon>
        <taxon>Candidatus Fervidibacterota</taxon>
        <taxon>Candidatus Fervidibacter</taxon>
    </lineage>
</organism>
<name>A0ABT2EVM8_9BACT</name>
<dbReference type="Proteomes" id="UP001204798">
    <property type="component" value="Unassembled WGS sequence"/>
</dbReference>
<keyword evidence="3" id="KW-0678">Repressor</keyword>
<comment type="caution">
    <text evidence="8">The sequence shown here is derived from an EMBL/GenBank/DDBJ whole genome shotgun (WGS) entry which is preliminary data.</text>
</comment>
<dbReference type="SUPFAM" id="SSF101498">
    <property type="entry name" value="Anti-sigma factor FlgM"/>
    <property type="match status" value="1"/>
</dbReference>
<dbReference type="Pfam" id="PF04316">
    <property type="entry name" value="FlgM"/>
    <property type="match status" value="1"/>
</dbReference>
<dbReference type="InterPro" id="IPR007412">
    <property type="entry name" value="FlgM"/>
</dbReference>